<evidence type="ECO:0000313" key="2">
    <source>
        <dbReference type="Proteomes" id="UP000658690"/>
    </source>
</evidence>
<dbReference type="Gene3D" id="1.20.1260.10">
    <property type="match status" value="1"/>
</dbReference>
<dbReference type="EMBL" id="WHOC01000049">
    <property type="protein sequence ID" value="NOU86193.1"/>
    <property type="molecule type" value="Genomic_DNA"/>
</dbReference>
<sequence>MFFNIERNYFGLILLTAFMQVVKDEHIKRLLARGKQLSMDQIKFINDKLVQDDLLGTIMVNTEVERGESVYTPIPIKLQHLDI</sequence>
<proteinExistence type="predicted"/>
<dbReference type="InterPro" id="IPR021617">
    <property type="entry name" value="DUF3231"/>
</dbReference>
<evidence type="ECO:0000313" key="1">
    <source>
        <dbReference type="EMBL" id="NOU86193.1"/>
    </source>
</evidence>
<accession>A0ABX1YZ11</accession>
<comment type="caution">
    <text evidence="1">The sequence shown here is derived from an EMBL/GenBank/DDBJ whole genome shotgun (WGS) entry which is preliminary data.</text>
</comment>
<protein>
    <submittedName>
        <fullName evidence="1">DUF3231 family protein</fullName>
    </submittedName>
</protein>
<keyword evidence="2" id="KW-1185">Reference proteome</keyword>
<dbReference type="Pfam" id="PF11553">
    <property type="entry name" value="DUF3231"/>
    <property type="match status" value="1"/>
</dbReference>
<dbReference type="Proteomes" id="UP000658690">
    <property type="component" value="Unassembled WGS sequence"/>
</dbReference>
<gene>
    <name evidence="1" type="ORF">GC102_10445</name>
</gene>
<organism evidence="1 2">
    <name type="scientific">Paenibacillus germinis</name>
    <dbReference type="NCBI Taxonomy" id="2654979"/>
    <lineage>
        <taxon>Bacteria</taxon>
        <taxon>Bacillati</taxon>
        <taxon>Bacillota</taxon>
        <taxon>Bacilli</taxon>
        <taxon>Bacillales</taxon>
        <taxon>Paenibacillaceae</taxon>
        <taxon>Paenibacillus</taxon>
    </lineage>
</organism>
<name>A0ABX1YZ11_9BACL</name>
<reference evidence="1 2" key="1">
    <citation type="submission" date="2019-10" db="EMBL/GenBank/DDBJ databases">
        <title>Description of Paenibacillus choica sp. nov.</title>
        <authorList>
            <person name="Carlier A."/>
            <person name="Qi S."/>
        </authorList>
    </citation>
    <scope>NUCLEOTIDE SEQUENCE [LARGE SCALE GENOMIC DNA]</scope>
    <source>
        <strain evidence="1 2">LMG 31460</strain>
    </source>
</reference>
<dbReference type="RefSeq" id="WP_171689485.1">
    <property type="nucleotide sequence ID" value="NZ_WHOC01000049.1"/>
</dbReference>
<dbReference type="InterPro" id="IPR012347">
    <property type="entry name" value="Ferritin-like"/>
</dbReference>